<dbReference type="AlphaFoldDB" id="A0AAD4H630"/>
<dbReference type="Proteomes" id="UP001194580">
    <property type="component" value="Unassembled WGS sequence"/>
</dbReference>
<protein>
    <submittedName>
        <fullName evidence="1">Uncharacterized protein</fullName>
    </submittedName>
</protein>
<name>A0AAD4H630_9FUNG</name>
<gene>
    <name evidence="1" type="ORF">BGZ95_010185</name>
</gene>
<reference evidence="1" key="1">
    <citation type="journal article" date="2020" name="Fungal Divers.">
        <title>Resolving the Mortierellaceae phylogeny through synthesis of multi-gene phylogenetics and phylogenomics.</title>
        <authorList>
            <person name="Vandepol N."/>
            <person name="Liber J."/>
            <person name="Desiro A."/>
            <person name="Na H."/>
            <person name="Kennedy M."/>
            <person name="Barry K."/>
            <person name="Grigoriev I.V."/>
            <person name="Miller A.N."/>
            <person name="O'Donnell K."/>
            <person name="Stajich J.E."/>
            <person name="Bonito G."/>
        </authorList>
    </citation>
    <scope>NUCLEOTIDE SEQUENCE</scope>
    <source>
        <strain evidence="1">NRRL 28262</strain>
    </source>
</reference>
<feature type="non-terminal residue" evidence="1">
    <location>
        <position position="134"/>
    </location>
</feature>
<dbReference type="EMBL" id="JAAAIL010000663">
    <property type="protein sequence ID" value="KAG0274017.1"/>
    <property type="molecule type" value="Genomic_DNA"/>
</dbReference>
<evidence type="ECO:0000313" key="1">
    <source>
        <dbReference type="EMBL" id="KAG0274017.1"/>
    </source>
</evidence>
<comment type="caution">
    <text evidence="1">The sequence shown here is derived from an EMBL/GenBank/DDBJ whole genome shotgun (WGS) entry which is preliminary data.</text>
</comment>
<evidence type="ECO:0000313" key="2">
    <source>
        <dbReference type="Proteomes" id="UP001194580"/>
    </source>
</evidence>
<keyword evidence="2" id="KW-1185">Reference proteome</keyword>
<organism evidence="1 2">
    <name type="scientific">Linnemannia exigua</name>
    <dbReference type="NCBI Taxonomy" id="604196"/>
    <lineage>
        <taxon>Eukaryota</taxon>
        <taxon>Fungi</taxon>
        <taxon>Fungi incertae sedis</taxon>
        <taxon>Mucoromycota</taxon>
        <taxon>Mortierellomycotina</taxon>
        <taxon>Mortierellomycetes</taxon>
        <taxon>Mortierellales</taxon>
        <taxon>Mortierellaceae</taxon>
        <taxon>Linnemannia</taxon>
    </lineage>
</organism>
<proteinExistence type="predicted"/>
<accession>A0AAD4H630</accession>
<sequence length="134" mass="15218">EDTVDTFSREVLGSSSCQIESLTLESVPITPSFLSVLGFLPLKRLYIGHLERSNMAMILQLLNLSQLQVLTIGNYEYDWAAEEVLAGRSAEFLDGFLVQLLYMDKATMRDIHKEDARDLEGSPTRLARHRVRLM</sequence>